<proteinExistence type="inferred from homology"/>
<feature type="binding site" evidence="13">
    <location>
        <position position="253"/>
    </location>
    <ligand>
        <name>sn-glycerol 3-phosphate</name>
        <dbReference type="ChEBI" id="CHEBI:57597"/>
    </ligand>
</feature>
<keyword evidence="8 13" id="KW-1208">Phospholipid metabolism</keyword>
<evidence type="ECO:0000256" key="1">
    <source>
        <dbReference type="ARBA" id="ARBA00011009"/>
    </source>
</evidence>
<dbReference type="EMBL" id="CP071182">
    <property type="protein sequence ID" value="QSO45738.1"/>
    <property type="molecule type" value="Genomic_DNA"/>
</dbReference>
<protein>
    <recommendedName>
        <fullName evidence="11 13">Glycerol-3-phosphate dehydrogenase [NAD(P)+]</fullName>
        <ecNumber evidence="10 13">1.1.1.94</ecNumber>
    </recommendedName>
    <alternativeName>
        <fullName evidence="13">NAD(P)(+)-dependent glycerol-3-phosphate dehydrogenase</fullName>
    </alternativeName>
    <alternativeName>
        <fullName evidence="12 13">NAD(P)H-dependent dihydroxyacetone-phosphate reductase</fullName>
    </alternativeName>
</protein>
<feature type="binding site" evidence="13">
    <location>
        <position position="255"/>
    </location>
    <ligand>
        <name>sn-glycerol 3-phosphate</name>
        <dbReference type="ChEBI" id="CHEBI:57597"/>
    </ligand>
</feature>
<evidence type="ECO:0000256" key="3">
    <source>
        <dbReference type="ARBA" id="ARBA00022857"/>
    </source>
</evidence>
<feature type="binding site" evidence="13">
    <location>
        <position position="48"/>
    </location>
    <ligand>
        <name>NADPH</name>
        <dbReference type="ChEBI" id="CHEBI:57783"/>
    </ligand>
</feature>
<dbReference type="Pfam" id="PF07479">
    <property type="entry name" value="NAD_Gly3P_dh_C"/>
    <property type="match status" value="1"/>
</dbReference>
<dbReference type="Gene3D" id="3.40.50.720">
    <property type="entry name" value="NAD(P)-binding Rossmann-like Domain"/>
    <property type="match status" value="1"/>
</dbReference>
<feature type="binding site" evidence="16">
    <location>
        <position position="254"/>
    </location>
    <ligand>
        <name>NAD(+)</name>
        <dbReference type="ChEBI" id="CHEBI:57540"/>
    </ligand>
</feature>
<feature type="binding site" evidence="13">
    <location>
        <position position="139"/>
    </location>
    <ligand>
        <name>NADPH</name>
        <dbReference type="ChEBI" id="CHEBI:57783"/>
    </ligand>
</feature>
<dbReference type="RefSeq" id="WP_206655107.1">
    <property type="nucleotide sequence ID" value="NZ_CP071182.1"/>
</dbReference>
<keyword evidence="5 13" id="KW-0520">NAD</keyword>
<comment type="pathway">
    <text evidence="13">Membrane lipid metabolism; glycerophospholipid metabolism.</text>
</comment>
<feature type="binding site" evidence="13">
    <location>
        <position position="243"/>
    </location>
    <ligand>
        <name>sn-glycerol 3-phosphate</name>
        <dbReference type="ChEBI" id="CHEBI:57597"/>
    </ligand>
</feature>
<dbReference type="SUPFAM" id="SSF51735">
    <property type="entry name" value="NAD(P)-binding Rossmann-fold domains"/>
    <property type="match status" value="1"/>
</dbReference>
<feature type="binding site" evidence="13">
    <location>
        <position position="254"/>
    </location>
    <ligand>
        <name>sn-glycerol 3-phosphate</name>
        <dbReference type="ChEBI" id="CHEBI:57597"/>
    </ligand>
</feature>
<organism evidence="20 21">
    <name type="scientific">Alicyclobacillus mengziensis</name>
    <dbReference type="NCBI Taxonomy" id="2931921"/>
    <lineage>
        <taxon>Bacteria</taxon>
        <taxon>Bacillati</taxon>
        <taxon>Bacillota</taxon>
        <taxon>Bacilli</taxon>
        <taxon>Bacillales</taxon>
        <taxon>Alicyclobacillaceae</taxon>
        <taxon>Alicyclobacillus</taxon>
    </lineage>
</organism>
<sequence>MNVAVLGAGSWGTALAATLVKNACRVTIWARDPHLAEQMNVQHENPRYLAGAQLPTELSATTELEHALSGADVVIFAVPSASMRDVVERSQAHIVGHPILCHAVKGFDPKSYSTMTDLILEYHADAAKRVCVIAGPSHAEEVVTGLPTTIVAAAYSRLTAETVQDLFMNRVLRVYTNPDVKGAELGGALKNIIALGVGIADGLGFGDNAKAALMTRGLTEIARLGLKLGASVLTFAGLSGVGDLIVTCTSRHSRNYQTGKLLGQGKSLDEALKVVGMAVEGVNTTRIAVALADTHAIEMPIAQALYAVLFDGKPPRTAVEDLMTRARIHEIEEVASEQISASWD</sequence>
<evidence type="ECO:0000259" key="18">
    <source>
        <dbReference type="Pfam" id="PF01210"/>
    </source>
</evidence>
<dbReference type="NCBIfam" id="NF000942">
    <property type="entry name" value="PRK00094.1-4"/>
    <property type="match status" value="1"/>
</dbReference>
<dbReference type="Gene3D" id="1.10.1040.10">
    <property type="entry name" value="N-(1-d-carboxylethyl)-l-norvaline Dehydrogenase, domain 2"/>
    <property type="match status" value="1"/>
</dbReference>
<dbReference type="GO" id="GO:0046168">
    <property type="term" value="P:glycerol-3-phosphate catabolic process"/>
    <property type="evidence" value="ECO:0007669"/>
    <property type="project" value="InterPro"/>
</dbReference>
<feature type="binding site" evidence="13">
    <location>
        <position position="137"/>
    </location>
    <ligand>
        <name>sn-glycerol 3-phosphate</name>
        <dbReference type="ChEBI" id="CHEBI:57597"/>
    </ligand>
</feature>
<dbReference type="GO" id="GO:0005975">
    <property type="term" value="P:carbohydrate metabolic process"/>
    <property type="evidence" value="ECO:0007669"/>
    <property type="project" value="InterPro"/>
</dbReference>
<dbReference type="InterPro" id="IPR011128">
    <property type="entry name" value="G3P_DH_NAD-dep_N"/>
</dbReference>
<comment type="caution">
    <text evidence="13">Lacks conserved residue(s) required for the propagation of feature annotation.</text>
</comment>
<feature type="binding site" evidence="13">
    <location>
        <position position="254"/>
    </location>
    <ligand>
        <name>NADPH</name>
        <dbReference type="ChEBI" id="CHEBI:57783"/>
    </ligand>
</feature>
<feature type="binding site" evidence="13">
    <location>
        <position position="11"/>
    </location>
    <ligand>
        <name>NADPH</name>
        <dbReference type="ChEBI" id="CHEBI:57783"/>
    </ligand>
</feature>
<evidence type="ECO:0000256" key="9">
    <source>
        <dbReference type="ARBA" id="ARBA00052716"/>
    </source>
</evidence>
<dbReference type="InterPro" id="IPR036291">
    <property type="entry name" value="NAD(P)-bd_dom_sf"/>
</dbReference>
<keyword evidence="6 13" id="KW-0443">Lipid metabolism</keyword>
<evidence type="ECO:0000256" key="16">
    <source>
        <dbReference type="PIRSR" id="PIRSR000114-3"/>
    </source>
</evidence>
<dbReference type="Pfam" id="PF01210">
    <property type="entry name" value="NAD_Gly3P_dh_N"/>
    <property type="match status" value="1"/>
</dbReference>
<keyword evidence="7 13" id="KW-0594">Phospholipid biosynthesis</keyword>
<dbReference type="FunFam" id="3.40.50.720:FF:000019">
    <property type="entry name" value="Glycerol-3-phosphate dehydrogenase [NAD(P)+]"/>
    <property type="match status" value="1"/>
</dbReference>
<keyword evidence="13" id="KW-0547">Nucleotide-binding</keyword>
<comment type="similarity">
    <text evidence="1 13 17">Belongs to the NAD-dependent glycerol-3-phosphate dehydrogenase family.</text>
</comment>
<feature type="binding site" evidence="13">
    <location>
        <position position="105"/>
    </location>
    <ligand>
        <name>sn-glycerol 3-phosphate</name>
        <dbReference type="ChEBI" id="CHEBI:57597"/>
    </ligand>
</feature>
<feature type="domain" description="Glycerol-3-phosphate dehydrogenase NAD-dependent C-terminal" evidence="19">
    <location>
        <begin position="179"/>
        <end position="320"/>
    </location>
</feature>
<dbReference type="PIRSF" id="PIRSF000114">
    <property type="entry name" value="Glycerol-3-P_dh"/>
    <property type="match status" value="1"/>
</dbReference>
<evidence type="ECO:0000256" key="11">
    <source>
        <dbReference type="ARBA" id="ARBA00069372"/>
    </source>
</evidence>
<dbReference type="NCBIfam" id="NF000940">
    <property type="entry name" value="PRK00094.1-2"/>
    <property type="match status" value="1"/>
</dbReference>
<keyword evidence="4 13" id="KW-0560">Oxidoreductase</keyword>
<dbReference type="GO" id="GO:0046167">
    <property type="term" value="P:glycerol-3-phosphate biosynthetic process"/>
    <property type="evidence" value="ECO:0007669"/>
    <property type="project" value="UniProtKB-UniRule"/>
</dbReference>
<dbReference type="SUPFAM" id="SSF48179">
    <property type="entry name" value="6-phosphogluconate dehydrogenase C-terminal domain-like"/>
    <property type="match status" value="1"/>
</dbReference>
<keyword evidence="13" id="KW-0963">Cytoplasm</keyword>
<gene>
    <name evidence="13" type="primary">gpsA</name>
    <name evidence="20" type="ORF">JZ786_14400</name>
</gene>
<evidence type="ECO:0000256" key="14">
    <source>
        <dbReference type="PIRSR" id="PIRSR000114-1"/>
    </source>
</evidence>
<feature type="binding site" evidence="13">
    <location>
        <position position="10"/>
    </location>
    <ligand>
        <name>NADPH</name>
        <dbReference type="ChEBI" id="CHEBI:57783"/>
    </ligand>
</feature>
<dbReference type="PRINTS" id="PR00077">
    <property type="entry name" value="GPDHDRGNASE"/>
</dbReference>
<dbReference type="GO" id="GO:0051287">
    <property type="term" value="F:NAD binding"/>
    <property type="evidence" value="ECO:0007669"/>
    <property type="project" value="InterPro"/>
</dbReference>
<accession>A0A9X7Z611</accession>
<feature type="binding site" evidence="13">
    <location>
        <position position="190"/>
    </location>
    <ligand>
        <name>sn-glycerol 3-phosphate</name>
        <dbReference type="ChEBI" id="CHEBI:57597"/>
    </ligand>
</feature>
<dbReference type="HAMAP" id="MF_00394">
    <property type="entry name" value="NAD_Glyc3P_dehydrog"/>
    <property type="match status" value="1"/>
</dbReference>
<dbReference type="InterPro" id="IPR008927">
    <property type="entry name" value="6-PGluconate_DH-like_C_sf"/>
</dbReference>
<dbReference type="InterPro" id="IPR006168">
    <property type="entry name" value="G3P_DH_NAD-dep"/>
</dbReference>
<dbReference type="PANTHER" id="PTHR11728:SF1">
    <property type="entry name" value="GLYCEROL-3-PHOSPHATE DEHYDROGENASE [NAD(+)] 2, CHLOROPLASTIC"/>
    <property type="match status" value="1"/>
</dbReference>
<reference evidence="20 21" key="1">
    <citation type="submission" date="2021-02" db="EMBL/GenBank/DDBJ databases">
        <title>Alicyclobacillus curvatus sp. nov. and Alicyclobacillus mengziensis sp. nov., two acidophilic bacteria isolated from acid mine drainage.</title>
        <authorList>
            <person name="Huang Y."/>
        </authorList>
    </citation>
    <scope>NUCLEOTIDE SEQUENCE [LARGE SCALE GENOMIC DNA]</scope>
    <source>
        <strain evidence="20 21">S30H14</strain>
    </source>
</reference>
<feature type="domain" description="Glycerol-3-phosphate dehydrogenase NAD-dependent N-terminal" evidence="18">
    <location>
        <begin position="2"/>
        <end position="156"/>
    </location>
</feature>
<dbReference type="PANTHER" id="PTHR11728">
    <property type="entry name" value="GLYCEROL-3-PHOSPHATE DEHYDROGENASE"/>
    <property type="match status" value="1"/>
</dbReference>
<feature type="binding site" evidence="15">
    <location>
        <begin position="254"/>
        <end position="255"/>
    </location>
    <ligand>
        <name>substrate</name>
    </ligand>
</feature>
<comment type="function">
    <text evidence="13">Catalyzes the reduction of the glycolytic intermediate dihydroxyacetone phosphate (DHAP) to sn-glycerol 3-phosphate (G3P), the key precursor for phospholipid synthesis.</text>
</comment>
<feature type="binding site" evidence="13">
    <location>
        <position position="135"/>
    </location>
    <ligand>
        <name>sn-glycerol 3-phosphate</name>
        <dbReference type="ChEBI" id="CHEBI:57597"/>
    </ligand>
</feature>
<evidence type="ECO:0000256" key="12">
    <source>
        <dbReference type="ARBA" id="ARBA00080511"/>
    </source>
</evidence>
<feature type="binding site" evidence="13">
    <location>
        <position position="280"/>
    </location>
    <ligand>
        <name>NADPH</name>
        <dbReference type="ChEBI" id="CHEBI:57783"/>
    </ligand>
</feature>
<feature type="binding site" evidence="16">
    <location>
        <position position="139"/>
    </location>
    <ligand>
        <name>NAD(+)</name>
        <dbReference type="ChEBI" id="CHEBI:57540"/>
    </ligand>
</feature>
<evidence type="ECO:0000259" key="19">
    <source>
        <dbReference type="Pfam" id="PF07479"/>
    </source>
</evidence>
<name>A0A9X7Z611_9BACL</name>
<dbReference type="GO" id="GO:0006650">
    <property type="term" value="P:glycerophospholipid metabolic process"/>
    <property type="evidence" value="ECO:0007669"/>
    <property type="project" value="UniProtKB-UniRule"/>
</dbReference>
<dbReference type="InterPro" id="IPR013328">
    <property type="entry name" value="6PGD_dom2"/>
</dbReference>
<keyword evidence="21" id="KW-1185">Reference proteome</keyword>
<evidence type="ECO:0000256" key="5">
    <source>
        <dbReference type="ARBA" id="ARBA00023027"/>
    </source>
</evidence>
<dbReference type="AlphaFoldDB" id="A0A9X7Z611"/>
<dbReference type="FunFam" id="1.10.1040.10:FF:000001">
    <property type="entry name" value="Glycerol-3-phosphate dehydrogenase [NAD(P)+]"/>
    <property type="match status" value="1"/>
</dbReference>
<dbReference type="GO" id="GO:0005829">
    <property type="term" value="C:cytosol"/>
    <property type="evidence" value="ECO:0007669"/>
    <property type="project" value="TreeGrafter"/>
</dbReference>
<feature type="binding site" evidence="13">
    <location>
        <position position="105"/>
    </location>
    <ligand>
        <name>NADPH</name>
        <dbReference type="ChEBI" id="CHEBI:57783"/>
    </ligand>
</feature>
<comment type="catalytic activity">
    <reaction evidence="9">
        <text>sn-glycerol 3-phosphate + NADP(+) = dihydroxyacetone phosphate + NADPH + H(+)</text>
        <dbReference type="Rhea" id="RHEA:11096"/>
        <dbReference type="ChEBI" id="CHEBI:15378"/>
        <dbReference type="ChEBI" id="CHEBI:57597"/>
        <dbReference type="ChEBI" id="CHEBI:57642"/>
        <dbReference type="ChEBI" id="CHEBI:57783"/>
        <dbReference type="ChEBI" id="CHEBI:58349"/>
        <dbReference type="EC" id="1.1.1.94"/>
    </reaction>
    <physiologicalReaction direction="right-to-left" evidence="9">
        <dbReference type="Rhea" id="RHEA:11098"/>
    </physiologicalReaction>
</comment>
<dbReference type="GO" id="GO:0008654">
    <property type="term" value="P:phospholipid biosynthetic process"/>
    <property type="evidence" value="ECO:0007669"/>
    <property type="project" value="UniProtKB-KW"/>
</dbReference>
<feature type="active site" description="Proton acceptor" evidence="13 14">
    <location>
        <position position="190"/>
    </location>
</feature>
<dbReference type="PROSITE" id="PS00957">
    <property type="entry name" value="NAD_G3PDH"/>
    <property type="match status" value="1"/>
</dbReference>
<evidence type="ECO:0000256" key="6">
    <source>
        <dbReference type="ARBA" id="ARBA00023098"/>
    </source>
</evidence>
<evidence type="ECO:0000313" key="20">
    <source>
        <dbReference type="EMBL" id="QSO45738.1"/>
    </source>
</evidence>
<keyword evidence="3 13" id="KW-0521">NADP</keyword>
<feature type="binding site" evidence="13">
    <location>
        <position position="31"/>
    </location>
    <ligand>
        <name>NADPH</name>
        <dbReference type="ChEBI" id="CHEBI:57783"/>
    </ligand>
</feature>
<dbReference type="NCBIfam" id="NF000941">
    <property type="entry name" value="PRK00094.1-3"/>
    <property type="match status" value="1"/>
</dbReference>
<keyword evidence="2 13" id="KW-0444">Lipid biosynthesis</keyword>
<dbReference type="InterPro" id="IPR006109">
    <property type="entry name" value="G3P_DH_NAD-dep_C"/>
</dbReference>
<evidence type="ECO:0000256" key="8">
    <source>
        <dbReference type="ARBA" id="ARBA00023264"/>
    </source>
</evidence>
<evidence type="ECO:0000256" key="10">
    <source>
        <dbReference type="ARBA" id="ARBA00066687"/>
    </source>
</evidence>
<feature type="binding site" evidence="15">
    <location>
        <position position="105"/>
    </location>
    <ligand>
        <name>substrate</name>
    </ligand>
</feature>
<evidence type="ECO:0000256" key="17">
    <source>
        <dbReference type="RuleBase" id="RU000437"/>
    </source>
</evidence>
<comment type="subcellular location">
    <subcellularLocation>
        <location evidence="13">Cytoplasm</location>
    </subcellularLocation>
</comment>
<evidence type="ECO:0000256" key="4">
    <source>
        <dbReference type="ARBA" id="ARBA00023002"/>
    </source>
</evidence>
<feature type="binding site" evidence="16">
    <location>
        <begin position="7"/>
        <end position="12"/>
    </location>
    <ligand>
        <name>NAD(+)</name>
        <dbReference type="ChEBI" id="CHEBI:57540"/>
    </ligand>
</feature>
<dbReference type="KEGG" id="afx:JZ786_14400"/>
<evidence type="ECO:0000256" key="15">
    <source>
        <dbReference type="PIRSR" id="PIRSR000114-2"/>
    </source>
</evidence>
<evidence type="ECO:0000256" key="2">
    <source>
        <dbReference type="ARBA" id="ARBA00022516"/>
    </source>
</evidence>
<comment type="catalytic activity">
    <reaction evidence="13">
        <text>sn-glycerol 3-phosphate + NAD(+) = dihydroxyacetone phosphate + NADH + H(+)</text>
        <dbReference type="Rhea" id="RHEA:11092"/>
        <dbReference type="ChEBI" id="CHEBI:15378"/>
        <dbReference type="ChEBI" id="CHEBI:57540"/>
        <dbReference type="ChEBI" id="CHEBI:57597"/>
        <dbReference type="ChEBI" id="CHEBI:57642"/>
        <dbReference type="ChEBI" id="CHEBI:57945"/>
        <dbReference type="EC" id="1.1.1.94"/>
    </reaction>
</comment>
<dbReference type="GO" id="GO:0047952">
    <property type="term" value="F:glycerol-3-phosphate dehydrogenase [NAD(P)+] activity"/>
    <property type="evidence" value="ECO:0007669"/>
    <property type="project" value="UniProtKB-UniRule"/>
</dbReference>
<dbReference type="Proteomes" id="UP000663505">
    <property type="component" value="Chromosome"/>
</dbReference>
<evidence type="ECO:0000313" key="21">
    <source>
        <dbReference type="Proteomes" id="UP000663505"/>
    </source>
</evidence>
<evidence type="ECO:0000256" key="13">
    <source>
        <dbReference type="HAMAP-Rule" id="MF_00394"/>
    </source>
</evidence>
<evidence type="ECO:0000256" key="7">
    <source>
        <dbReference type="ARBA" id="ARBA00023209"/>
    </source>
</evidence>
<dbReference type="EC" id="1.1.1.94" evidence="10 13"/>